<protein>
    <recommendedName>
        <fullName evidence="6">Major facilitator superfamily (MFS) profile domain-containing protein</fullName>
    </recommendedName>
</protein>
<dbReference type="InterPro" id="IPR036259">
    <property type="entry name" value="MFS_trans_sf"/>
</dbReference>
<feature type="transmembrane region" description="Helical" evidence="5">
    <location>
        <begin position="290"/>
        <end position="307"/>
    </location>
</feature>
<dbReference type="GO" id="GO:0015134">
    <property type="term" value="F:hexuronate transmembrane transporter activity"/>
    <property type="evidence" value="ECO:0007669"/>
    <property type="project" value="TreeGrafter"/>
</dbReference>
<comment type="subcellular location">
    <subcellularLocation>
        <location evidence="1">Membrane</location>
        <topology evidence="1">Multi-pass membrane protein</topology>
    </subcellularLocation>
</comment>
<organism evidence="7 8">
    <name type="scientific">Caulobacter henricii</name>
    <dbReference type="NCBI Taxonomy" id="69395"/>
    <lineage>
        <taxon>Bacteria</taxon>
        <taxon>Pseudomonadati</taxon>
        <taxon>Pseudomonadota</taxon>
        <taxon>Alphaproteobacteria</taxon>
        <taxon>Caulobacterales</taxon>
        <taxon>Caulobacteraceae</taxon>
        <taxon>Caulobacter</taxon>
    </lineage>
</organism>
<dbReference type="KEGG" id="chq:AQ619_06925"/>
<dbReference type="Pfam" id="PF07690">
    <property type="entry name" value="MFS_1"/>
    <property type="match status" value="1"/>
</dbReference>
<sequence>MFKIDRRFLLFMLIVASILNYADRQIIAILKPMLQEELHWTDADYGHLAAMFQLSAAVAYMFAGWFIDRVGLKFANPFAVGSWSLAAMAHAFAHTVGQFTLARVALGATEALGTPVGIKTIATAFEAKSRSLAIGILNAAGNLGAVVTPLFVPFLAAAVGWRHTFTIVGGLGLVWVAVWFLSGAWNAAALNAPEPDKAVAPAKVKWSEVFRDRATWAIMGAKALFDQVWWFLLFWTPDLLHRVFGLSIKEFAVPLAIIYLMAASGSLIGGAVVGQLIASGWSVNRARKTVMLVCALLVVPVPLVLFVKSYWLAVGLLGLTLAAHQGFSVNVFGIITDVIPAKRVGTITSLGALSGNLAGMGVLQLAGILLTNGVGYMPLFLMAACAYLLALLWIHLWLPVLRLANR</sequence>
<dbReference type="PANTHER" id="PTHR11662:SF285">
    <property type="entry name" value="HEXURONATE TRANSPORTER"/>
    <property type="match status" value="1"/>
</dbReference>
<dbReference type="EMBL" id="CP013002">
    <property type="protein sequence ID" value="ALL13103.1"/>
    <property type="molecule type" value="Genomic_DNA"/>
</dbReference>
<keyword evidence="8" id="KW-1185">Reference proteome</keyword>
<dbReference type="AlphaFoldDB" id="A0A0P0NYC7"/>
<keyword evidence="4 5" id="KW-0472">Membrane</keyword>
<feature type="transmembrane region" description="Helical" evidence="5">
    <location>
        <begin position="136"/>
        <end position="161"/>
    </location>
</feature>
<dbReference type="PROSITE" id="PS50850">
    <property type="entry name" value="MFS"/>
    <property type="match status" value="1"/>
</dbReference>
<dbReference type="SUPFAM" id="SSF103473">
    <property type="entry name" value="MFS general substrate transporter"/>
    <property type="match status" value="1"/>
</dbReference>
<dbReference type="PANTHER" id="PTHR11662">
    <property type="entry name" value="SOLUTE CARRIER FAMILY 17"/>
    <property type="match status" value="1"/>
</dbReference>
<dbReference type="InterPro" id="IPR020846">
    <property type="entry name" value="MFS_dom"/>
</dbReference>
<evidence type="ECO:0000256" key="3">
    <source>
        <dbReference type="ARBA" id="ARBA00022989"/>
    </source>
</evidence>
<feature type="transmembrane region" description="Helical" evidence="5">
    <location>
        <begin position="256"/>
        <end position="278"/>
    </location>
</feature>
<evidence type="ECO:0000259" key="6">
    <source>
        <dbReference type="PROSITE" id="PS50850"/>
    </source>
</evidence>
<keyword evidence="2 5" id="KW-0812">Transmembrane</keyword>
<feature type="transmembrane region" description="Helical" evidence="5">
    <location>
        <begin position="347"/>
        <end position="370"/>
    </location>
</feature>
<gene>
    <name evidence="7" type="ORF">AQ619_06925</name>
</gene>
<evidence type="ECO:0000256" key="4">
    <source>
        <dbReference type="ARBA" id="ARBA00023136"/>
    </source>
</evidence>
<dbReference type="InterPro" id="IPR050382">
    <property type="entry name" value="MFS_Na/Anion_cotransporter"/>
</dbReference>
<dbReference type="STRING" id="69395.AQ619_06925"/>
<proteinExistence type="predicted"/>
<evidence type="ECO:0000313" key="8">
    <source>
        <dbReference type="Proteomes" id="UP000056905"/>
    </source>
</evidence>
<evidence type="ECO:0000256" key="2">
    <source>
        <dbReference type="ARBA" id="ARBA00022692"/>
    </source>
</evidence>
<evidence type="ECO:0000256" key="1">
    <source>
        <dbReference type="ARBA" id="ARBA00004141"/>
    </source>
</evidence>
<keyword evidence="3 5" id="KW-1133">Transmembrane helix</keyword>
<feature type="transmembrane region" description="Helical" evidence="5">
    <location>
        <begin position="167"/>
        <end position="193"/>
    </location>
</feature>
<name>A0A0P0NYC7_9CAUL</name>
<dbReference type="GO" id="GO:0016020">
    <property type="term" value="C:membrane"/>
    <property type="evidence" value="ECO:0007669"/>
    <property type="project" value="UniProtKB-SubCell"/>
</dbReference>
<feature type="transmembrane region" description="Helical" evidence="5">
    <location>
        <begin position="376"/>
        <end position="398"/>
    </location>
</feature>
<evidence type="ECO:0000256" key="5">
    <source>
        <dbReference type="SAM" id="Phobius"/>
    </source>
</evidence>
<feature type="transmembrane region" description="Helical" evidence="5">
    <location>
        <begin position="313"/>
        <end position="335"/>
    </location>
</feature>
<feature type="domain" description="Major facilitator superfamily (MFS) profile" evidence="6">
    <location>
        <begin position="9"/>
        <end position="402"/>
    </location>
</feature>
<dbReference type="Proteomes" id="UP000056905">
    <property type="component" value="Chromosome"/>
</dbReference>
<accession>A0A0P0NYC7</accession>
<dbReference type="Gene3D" id="1.20.1250.20">
    <property type="entry name" value="MFS general substrate transporter like domains"/>
    <property type="match status" value="1"/>
</dbReference>
<reference evidence="7 8" key="1">
    <citation type="submission" date="2015-10" db="EMBL/GenBank/DDBJ databases">
        <title>Conservation of the essential genome among Caulobacter and Brevundimonas species.</title>
        <authorList>
            <person name="Scott D."/>
            <person name="Ely B."/>
        </authorList>
    </citation>
    <scope>NUCLEOTIDE SEQUENCE [LARGE SCALE GENOMIC DNA]</scope>
    <source>
        <strain evidence="7 8">CB4</strain>
    </source>
</reference>
<feature type="transmembrane region" description="Helical" evidence="5">
    <location>
        <begin position="48"/>
        <end position="67"/>
    </location>
</feature>
<dbReference type="OrthoDB" id="9794076at2"/>
<dbReference type="RefSeq" id="WP_062145779.1">
    <property type="nucleotide sequence ID" value="NZ_CP013002.1"/>
</dbReference>
<dbReference type="InterPro" id="IPR011701">
    <property type="entry name" value="MFS"/>
</dbReference>
<evidence type="ECO:0000313" key="7">
    <source>
        <dbReference type="EMBL" id="ALL13103.1"/>
    </source>
</evidence>